<accession>A0A1I3T9A3</accession>
<evidence type="ECO:0000313" key="2">
    <source>
        <dbReference type="Proteomes" id="UP000198915"/>
    </source>
</evidence>
<organism evidence="1 2">
    <name type="scientific">Brevibacillus centrosporus</name>
    <dbReference type="NCBI Taxonomy" id="54910"/>
    <lineage>
        <taxon>Bacteria</taxon>
        <taxon>Bacillati</taxon>
        <taxon>Bacillota</taxon>
        <taxon>Bacilli</taxon>
        <taxon>Bacillales</taxon>
        <taxon>Paenibacillaceae</taxon>
        <taxon>Brevibacillus</taxon>
    </lineage>
</organism>
<dbReference type="Proteomes" id="UP000198915">
    <property type="component" value="Unassembled WGS sequence"/>
</dbReference>
<dbReference type="EMBL" id="FORT01000004">
    <property type="protein sequence ID" value="SFJ67535.1"/>
    <property type="molecule type" value="Genomic_DNA"/>
</dbReference>
<sequence>MNKPDWSKEAPSLSSNGDGVCLFHIYNTEEHTLHSKEIDESLNTHTEKE</sequence>
<dbReference type="STRING" id="1884381.SAMN05518846_104471"/>
<dbReference type="AlphaFoldDB" id="A0A1I3T9A3"/>
<reference evidence="2" key="1">
    <citation type="submission" date="2016-10" db="EMBL/GenBank/DDBJ databases">
        <authorList>
            <person name="Varghese N."/>
            <person name="Submissions S."/>
        </authorList>
    </citation>
    <scope>NUCLEOTIDE SEQUENCE [LARGE SCALE GENOMIC DNA]</scope>
    <source>
        <strain evidence="2">OK042</strain>
    </source>
</reference>
<keyword evidence="2" id="KW-1185">Reference proteome</keyword>
<evidence type="ECO:0000313" key="1">
    <source>
        <dbReference type="EMBL" id="SFJ67535.1"/>
    </source>
</evidence>
<proteinExistence type="predicted"/>
<protein>
    <submittedName>
        <fullName evidence="1">Uncharacterized protein</fullName>
    </submittedName>
</protein>
<name>A0A1I3T9A3_9BACL</name>
<gene>
    <name evidence="1" type="ORF">SAMN05518846_104471</name>
</gene>